<sequence>MFNRKEESVILMEIEGELWLICGYGGSVSGDDDDGGVGSNDDDDDDDNDDDDDDDDDNDDDDDDDDDGYKVFMQFHRY</sequence>
<dbReference type="AlphaFoldDB" id="A0AAV4DZJ0"/>
<organism evidence="2 3">
    <name type="scientific">Plakobranchus ocellatus</name>
    <dbReference type="NCBI Taxonomy" id="259542"/>
    <lineage>
        <taxon>Eukaryota</taxon>
        <taxon>Metazoa</taxon>
        <taxon>Spiralia</taxon>
        <taxon>Lophotrochozoa</taxon>
        <taxon>Mollusca</taxon>
        <taxon>Gastropoda</taxon>
        <taxon>Heterobranchia</taxon>
        <taxon>Euthyneura</taxon>
        <taxon>Panpulmonata</taxon>
        <taxon>Sacoglossa</taxon>
        <taxon>Placobranchoidea</taxon>
        <taxon>Plakobranchidae</taxon>
        <taxon>Plakobranchus</taxon>
    </lineage>
</organism>
<gene>
    <name evidence="2" type="ORF">PoB_007613400</name>
</gene>
<proteinExistence type="predicted"/>
<feature type="region of interest" description="Disordered" evidence="1">
    <location>
        <begin position="24"/>
        <end position="69"/>
    </location>
</feature>
<accession>A0AAV4DZJ0</accession>
<dbReference type="Proteomes" id="UP000735302">
    <property type="component" value="Unassembled WGS sequence"/>
</dbReference>
<name>A0AAV4DZJ0_9GAST</name>
<feature type="compositionally biased region" description="Acidic residues" evidence="1">
    <location>
        <begin position="30"/>
        <end position="67"/>
    </location>
</feature>
<comment type="caution">
    <text evidence="2">The sequence shown here is derived from an EMBL/GenBank/DDBJ whole genome shotgun (WGS) entry which is preliminary data.</text>
</comment>
<evidence type="ECO:0000313" key="3">
    <source>
        <dbReference type="Proteomes" id="UP000735302"/>
    </source>
</evidence>
<keyword evidence="3" id="KW-1185">Reference proteome</keyword>
<evidence type="ECO:0000256" key="1">
    <source>
        <dbReference type="SAM" id="MobiDB-lite"/>
    </source>
</evidence>
<protein>
    <submittedName>
        <fullName evidence="2">Uncharacterized protein</fullName>
    </submittedName>
</protein>
<reference evidence="2 3" key="1">
    <citation type="journal article" date="2021" name="Elife">
        <title>Chloroplast acquisition without the gene transfer in kleptoplastic sea slugs, Plakobranchus ocellatus.</title>
        <authorList>
            <person name="Maeda T."/>
            <person name="Takahashi S."/>
            <person name="Yoshida T."/>
            <person name="Shimamura S."/>
            <person name="Takaki Y."/>
            <person name="Nagai Y."/>
            <person name="Toyoda A."/>
            <person name="Suzuki Y."/>
            <person name="Arimoto A."/>
            <person name="Ishii H."/>
            <person name="Satoh N."/>
            <person name="Nishiyama T."/>
            <person name="Hasebe M."/>
            <person name="Maruyama T."/>
            <person name="Minagawa J."/>
            <person name="Obokata J."/>
            <person name="Shigenobu S."/>
        </authorList>
    </citation>
    <scope>NUCLEOTIDE SEQUENCE [LARGE SCALE GENOMIC DNA]</scope>
</reference>
<dbReference type="EMBL" id="BLXT01008494">
    <property type="protein sequence ID" value="GFO49629.1"/>
    <property type="molecule type" value="Genomic_DNA"/>
</dbReference>
<evidence type="ECO:0000313" key="2">
    <source>
        <dbReference type="EMBL" id="GFO49629.1"/>
    </source>
</evidence>